<dbReference type="Pfam" id="PF14291">
    <property type="entry name" value="DUF4371"/>
    <property type="match status" value="1"/>
</dbReference>
<reference evidence="3" key="1">
    <citation type="submission" date="2025-08" db="UniProtKB">
        <authorList>
            <consortium name="Ensembl"/>
        </authorList>
    </citation>
    <scope>IDENTIFICATION</scope>
</reference>
<dbReference type="Ensembl" id="ENSSRHT00000078006.1">
    <property type="protein sequence ID" value="ENSSRHP00000075937.1"/>
    <property type="gene ID" value="ENSSRHG00000037714.1"/>
</dbReference>
<accession>A0A673LF96</accession>
<sequence>MKQSSLLKFVSKRRRVQPKEEDNSEVQEPSISSSNELSSSASVHSPITPSPAALHSPASTSPTHQCTGTYGFPWLEYSTSRDAVFCKPCRHFPEAATESRFIKNGFRDWKHLSHCCVKHEASRAHATALGRSEGYKASHKPERGNIINQLHKDAVNSSFVERNREHIKVVIDLILFYAKQDIPLHGHRENEEALNKGNFLELFQLISSHHPEIKKRLDELPRNAKLTSPNIQNEMLEIAALLNLCKIKADLHDETDTYYAILADECKDLSKKELVAVCIRYIHKGQLKERAVGFVETGDMSTSAISAKILEVLEPLQLDPNLCVGFGFDGASVMSGKKGGVHVILKKTFPHAVYVHCNSHRLNLVLCTASKVSPCISKCFDVINNLHSFMTGSHRHARFMQIHSCDVRWSSWSMLTLLGPILETLAEFSESSGHSKLEADSLLHQMQTEKFLFLLVTFNKLFEMSDYATKDLQSATISVTDCIDLIEGLKEIYTTFRNEENYLDKAMALTEDLMKRHGIVNWDITGTRKRKLTAKLGDTLIESTVGKASPVKDNSDLKQLWNDIVDKKIMELNTRFKADTYRLMRAAAACLPQSNTFGNTHFNNTVEDSEHEVFVQQLERKISNGRAFPSLVEVLDTCPHDIFPRMKRLLRALITIPITSCGVKRLFSTVYRIKTGIRATMLTQRLKSLSLLSFERELTELLDYNKIIAVFNSKPRRLLL</sequence>
<evidence type="ECO:0000313" key="4">
    <source>
        <dbReference type="Proteomes" id="UP000472270"/>
    </source>
</evidence>
<dbReference type="PANTHER" id="PTHR45749:SF37">
    <property type="entry name" value="OS05G0311600 PROTEIN"/>
    <property type="match status" value="1"/>
</dbReference>
<name>A0A673LF96_9TELE</name>
<protein>
    <recommendedName>
        <fullName evidence="2">TTF-type domain-containing protein</fullName>
    </recommendedName>
</protein>
<feature type="compositionally biased region" description="Low complexity" evidence="1">
    <location>
        <begin position="30"/>
        <end position="45"/>
    </location>
</feature>
<organism evidence="3 4">
    <name type="scientific">Sinocyclocheilus rhinocerous</name>
    <dbReference type="NCBI Taxonomy" id="307959"/>
    <lineage>
        <taxon>Eukaryota</taxon>
        <taxon>Metazoa</taxon>
        <taxon>Chordata</taxon>
        <taxon>Craniata</taxon>
        <taxon>Vertebrata</taxon>
        <taxon>Euteleostomi</taxon>
        <taxon>Actinopterygii</taxon>
        <taxon>Neopterygii</taxon>
        <taxon>Teleostei</taxon>
        <taxon>Ostariophysi</taxon>
        <taxon>Cypriniformes</taxon>
        <taxon>Cyprinidae</taxon>
        <taxon>Cyprininae</taxon>
        <taxon>Sinocyclocheilus</taxon>
    </lineage>
</organism>
<evidence type="ECO:0000259" key="2">
    <source>
        <dbReference type="SMART" id="SM00597"/>
    </source>
</evidence>
<reference evidence="3" key="2">
    <citation type="submission" date="2025-09" db="UniProtKB">
        <authorList>
            <consortium name="Ensembl"/>
        </authorList>
    </citation>
    <scope>IDENTIFICATION</scope>
</reference>
<dbReference type="SMART" id="SM00597">
    <property type="entry name" value="ZnF_TTF"/>
    <property type="match status" value="1"/>
</dbReference>
<feature type="domain" description="TTF-type" evidence="2">
    <location>
        <begin position="60"/>
        <end position="140"/>
    </location>
</feature>
<dbReference type="AlphaFoldDB" id="A0A673LF96"/>
<evidence type="ECO:0000256" key="1">
    <source>
        <dbReference type="SAM" id="MobiDB-lite"/>
    </source>
</evidence>
<evidence type="ECO:0000313" key="3">
    <source>
        <dbReference type="Ensembl" id="ENSSRHP00000075937.1"/>
    </source>
</evidence>
<feature type="region of interest" description="Disordered" evidence="1">
    <location>
        <begin position="1"/>
        <end position="62"/>
    </location>
</feature>
<keyword evidence="4" id="KW-1185">Reference proteome</keyword>
<dbReference type="InterPro" id="IPR006580">
    <property type="entry name" value="Znf_TTF"/>
</dbReference>
<dbReference type="SUPFAM" id="SSF53098">
    <property type="entry name" value="Ribonuclease H-like"/>
    <property type="match status" value="1"/>
</dbReference>
<dbReference type="PANTHER" id="PTHR45749">
    <property type="match status" value="1"/>
</dbReference>
<dbReference type="InterPro" id="IPR025398">
    <property type="entry name" value="DUF4371"/>
</dbReference>
<dbReference type="Proteomes" id="UP000472270">
    <property type="component" value="Unassembled WGS sequence"/>
</dbReference>
<dbReference type="InterPro" id="IPR012337">
    <property type="entry name" value="RNaseH-like_sf"/>
</dbReference>
<proteinExistence type="predicted"/>